<evidence type="ECO:0000313" key="3">
    <source>
        <dbReference type="EMBL" id="SJM93312.1"/>
    </source>
</evidence>
<sequence>MMNTLILPSTTTTNRMRRYSIFLACCAALHTGSVNSAEVPDPLQLNGIKEGILTPNQLEMGRLINAVCSSRNADQNFLDRCDALANARGTTEGALSNEDLAGILKKVTDGQNFAKNNPKKNTNSTLSNRIAAIRTGRQSGGLQLSGLMFDSNGNPVSLSQLAKLNTSSNKAAAGDNSFDRLGIFVNGNIGFGDRRTTVNEYGYNQDTHGATAGIDYRFTDHFLLGTAFSYNNTRTGYTNSLGSMDTDSFSGALYGSFFTDNGFFVDGIFSGSHLDYSSKRNIQYTLSTDTKVGGLVNTDGTGKNQGTEFNVAMTSGFNFNKGGLTLTPQLRVDYTNTQVGAMDENKTNNLKDGWALHVDQQSFESLQTAAGLQLAYAINLPWGVISPMVRAEYIHEFLNDSRNIHVYALGDKNTAKINANLKTDNPDRDFIVASAGLSAQFAHGISAFVNYDTVQAHSYINNHNFSGGVRVELPF</sequence>
<dbReference type="NCBIfam" id="TIGR01414">
    <property type="entry name" value="autotrans_barl"/>
    <property type="match status" value="1"/>
</dbReference>
<feature type="signal peptide" evidence="1">
    <location>
        <begin position="1"/>
        <end position="36"/>
    </location>
</feature>
<dbReference type="PROSITE" id="PS51208">
    <property type="entry name" value="AUTOTRANSPORTER"/>
    <property type="match status" value="1"/>
</dbReference>
<dbReference type="InterPro" id="IPR036709">
    <property type="entry name" value="Autotransporte_beta_dom_sf"/>
</dbReference>
<gene>
    <name evidence="3" type="ORF">CRENPOLYSF2_3230001</name>
</gene>
<dbReference type="GO" id="GO:0019867">
    <property type="term" value="C:outer membrane"/>
    <property type="evidence" value="ECO:0007669"/>
    <property type="project" value="InterPro"/>
</dbReference>
<dbReference type="EMBL" id="FUKJ01000250">
    <property type="protein sequence ID" value="SJM93312.1"/>
    <property type="molecule type" value="Genomic_DNA"/>
</dbReference>
<dbReference type="Gene3D" id="2.40.128.130">
    <property type="entry name" value="Autotransporter beta-domain"/>
    <property type="match status" value="1"/>
</dbReference>
<proteinExistence type="predicted"/>
<dbReference type="AlphaFoldDB" id="A0A1R4HAM2"/>
<dbReference type="InterPro" id="IPR005546">
    <property type="entry name" value="Autotransporte_beta"/>
</dbReference>
<dbReference type="InterPro" id="IPR006315">
    <property type="entry name" value="OM_autotransptr_brl_dom"/>
</dbReference>
<organism evidence="3 4">
    <name type="scientific">Crenothrix polyspora</name>
    <dbReference type="NCBI Taxonomy" id="360316"/>
    <lineage>
        <taxon>Bacteria</taxon>
        <taxon>Pseudomonadati</taxon>
        <taxon>Pseudomonadota</taxon>
        <taxon>Gammaproteobacteria</taxon>
        <taxon>Methylococcales</taxon>
        <taxon>Crenotrichaceae</taxon>
        <taxon>Crenothrix</taxon>
    </lineage>
</organism>
<feature type="chain" id="PRO_5012367976" evidence="1">
    <location>
        <begin position="37"/>
        <end position="475"/>
    </location>
</feature>
<accession>A0A1R4HAM2</accession>
<protein>
    <submittedName>
        <fullName evidence="3">Putative Outer membrane autotransporter barrel domain protein (Modular protein)</fullName>
    </submittedName>
</protein>
<reference evidence="4" key="1">
    <citation type="submission" date="2017-02" db="EMBL/GenBank/DDBJ databases">
        <authorList>
            <person name="Daims H."/>
        </authorList>
    </citation>
    <scope>NUCLEOTIDE SEQUENCE [LARGE SCALE GENOMIC DNA]</scope>
</reference>
<name>A0A1R4HAM2_9GAMM</name>
<keyword evidence="1" id="KW-0732">Signal</keyword>
<dbReference type="RefSeq" id="WP_087147335.1">
    <property type="nucleotide sequence ID" value="NZ_FUKJ01000250.1"/>
</dbReference>
<evidence type="ECO:0000259" key="2">
    <source>
        <dbReference type="PROSITE" id="PS51208"/>
    </source>
</evidence>
<dbReference type="Proteomes" id="UP000195442">
    <property type="component" value="Unassembled WGS sequence"/>
</dbReference>
<dbReference type="SUPFAM" id="SSF103515">
    <property type="entry name" value="Autotransporter"/>
    <property type="match status" value="1"/>
</dbReference>
<keyword evidence="4" id="KW-1185">Reference proteome</keyword>
<evidence type="ECO:0000256" key="1">
    <source>
        <dbReference type="SAM" id="SignalP"/>
    </source>
</evidence>
<dbReference type="SMART" id="SM00869">
    <property type="entry name" value="Autotransporter"/>
    <property type="match status" value="1"/>
</dbReference>
<feature type="domain" description="Autotransporter" evidence="2">
    <location>
        <begin position="176"/>
        <end position="473"/>
    </location>
</feature>
<dbReference type="OrthoDB" id="5699539at2"/>
<evidence type="ECO:0000313" key="4">
    <source>
        <dbReference type="Proteomes" id="UP000195442"/>
    </source>
</evidence>
<dbReference type="Pfam" id="PF03797">
    <property type="entry name" value="Autotransporter"/>
    <property type="match status" value="1"/>
</dbReference>